<dbReference type="HOGENOM" id="CLU_2109373_0_0_1"/>
<dbReference type="EMBL" id="ABDG02000027">
    <property type="protein sequence ID" value="EHK41922.1"/>
    <property type="molecule type" value="Genomic_DNA"/>
</dbReference>
<evidence type="ECO:0000256" key="2">
    <source>
        <dbReference type="SAM" id="Phobius"/>
    </source>
</evidence>
<feature type="region of interest" description="Disordered" evidence="1">
    <location>
        <begin position="1"/>
        <end position="35"/>
    </location>
</feature>
<keyword evidence="4" id="KW-1185">Reference proteome</keyword>
<organism evidence="3 4">
    <name type="scientific">Hypocrea atroviridis (strain ATCC 20476 / IMI 206040)</name>
    <name type="common">Trichoderma atroviride</name>
    <dbReference type="NCBI Taxonomy" id="452589"/>
    <lineage>
        <taxon>Eukaryota</taxon>
        <taxon>Fungi</taxon>
        <taxon>Dikarya</taxon>
        <taxon>Ascomycota</taxon>
        <taxon>Pezizomycotina</taxon>
        <taxon>Sordariomycetes</taxon>
        <taxon>Hypocreomycetidae</taxon>
        <taxon>Hypocreales</taxon>
        <taxon>Hypocreaceae</taxon>
        <taxon>Trichoderma</taxon>
    </lineage>
</organism>
<protein>
    <submittedName>
        <fullName evidence="3">Uncharacterized protein</fullName>
    </submittedName>
</protein>
<feature type="compositionally biased region" description="Basic and acidic residues" evidence="1">
    <location>
        <begin position="17"/>
        <end position="28"/>
    </location>
</feature>
<feature type="compositionally biased region" description="Polar residues" evidence="1">
    <location>
        <begin position="1"/>
        <end position="13"/>
    </location>
</feature>
<feature type="transmembrane region" description="Helical" evidence="2">
    <location>
        <begin position="88"/>
        <end position="109"/>
    </location>
</feature>
<sequence>MFPSSLSHNSHPANQIHHVEKESNKEKIAQSPKAVSLSHTQSLPLLFFFPPKKWKETNATAVSLAYAFSSLFPLLHIVSPLLSTTHLAFSIAQTQPFFFCISPLVCFHFERKKKK</sequence>
<keyword evidence="2" id="KW-0472">Membrane</keyword>
<comment type="caution">
    <text evidence="3">The sequence shown here is derived from an EMBL/GenBank/DDBJ whole genome shotgun (WGS) entry which is preliminary data.</text>
</comment>
<evidence type="ECO:0000256" key="1">
    <source>
        <dbReference type="SAM" id="MobiDB-lite"/>
    </source>
</evidence>
<feature type="transmembrane region" description="Helical" evidence="2">
    <location>
        <begin position="61"/>
        <end position="82"/>
    </location>
</feature>
<keyword evidence="2" id="KW-1133">Transmembrane helix</keyword>
<gene>
    <name evidence="3" type="ORF">TRIATDRAFT_302266</name>
</gene>
<dbReference type="AlphaFoldDB" id="G9P478"/>
<dbReference type="Proteomes" id="UP000005426">
    <property type="component" value="Unassembled WGS sequence"/>
</dbReference>
<evidence type="ECO:0000313" key="3">
    <source>
        <dbReference type="EMBL" id="EHK41922.1"/>
    </source>
</evidence>
<reference evidence="3 4" key="1">
    <citation type="journal article" date="2011" name="Genome Biol.">
        <title>Comparative genome sequence analysis underscores mycoparasitism as the ancestral life style of Trichoderma.</title>
        <authorList>
            <person name="Kubicek C.P."/>
            <person name="Herrera-Estrella A."/>
            <person name="Seidl-Seiboth V."/>
            <person name="Martinez D.A."/>
            <person name="Druzhinina I.S."/>
            <person name="Thon M."/>
            <person name="Zeilinger S."/>
            <person name="Casas-Flores S."/>
            <person name="Horwitz B.A."/>
            <person name="Mukherjee P.K."/>
            <person name="Mukherjee M."/>
            <person name="Kredics L."/>
            <person name="Alcaraz L.D."/>
            <person name="Aerts A."/>
            <person name="Antal Z."/>
            <person name="Atanasova L."/>
            <person name="Cervantes-Badillo M.G."/>
            <person name="Challacombe J."/>
            <person name="Chertkov O."/>
            <person name="McCluskey K."/>
            <person name="Coulpier F."/>
            <person name="Deshpande N."/>
            <person name="von Doehren H."/>
            <person name="Ebbole D.J."/>
            <person name="Esquivel-Naranjo E.U."/>
            <person name="Fekete E."/>
            <person name="Flipphi M."/>
            <person name="Glaser F."/>
            <person name="Gomez-Rodriguez E.Y."/>
            <person name="Gruber S."/>
            <person name="Han C."/>
            <person name="Henrissat B."/>
            <person name="Hermosa R."/>
            <person name="Hernandez-Onate M."/>
            <person name="Karaffa L."/>
            <person name="Kosti I."/>
            <person name="Le Crom S."/>
            <person name="Lindquist E."/>
            <person name="Lucas S."/>
            <person name="Luebeck M."/>
            <person name="Luebeck P.S."/>
            <person name="Margeot A."/>
            <person name="Metz B."/>
            <person name="Misra M."/>
            <person name="Nevalainen H."/>
            <person name="Omann M."/>
            <person name="Packer N."/>
            <person name="Perrone G."/>
            <person name="Uresti-Rivera E.E."/>
            <person name="Salamov A."/>
            <person name="Schmoll M."/>
            <person name="Seiboth B."/>
            <person name="Shapiro H."/>
            <person name="Sukno S."/>
            <person name="Tamayo-Ramos J.A."/>
            <person name="Tisch D."/>
            <person name="Wiest A."/>
            <person name="Wilkinson H.H."/>
            <person name="Zhang M."/>
            <person name="Coutinho P.M."/>
            <person name="Kenerley C.M."/>
            <person name="Monte E."/>
            <person name="Baker S.E."/>
            <person name="Grigoriev I.V."/>
        </authorList>
    </citation>
    <scope>NUCLEOTIDE SEQUENCE [LARGE SCALE GENOMIC DNA]</scope>
    <source>
        <strain evidence="4">ATCC 20476 / IMI 206040</strain>
    </source>
</reference>
<evidence type="ECO:0000313" key="4">
    <source>
        <dbReference type="Proteomes" id="UP000005426"/>
    </source>
</evidence>
<accession>G9P478</accession>
<keyword evidence="2" id="KW-0812">Transmembrane</keyword>
<proteinExistence type="predicted"/>
<name>G9P478_HYPAI</name>